<name>A0ABT0BTC4_9SPHN</name>
<evidence type="ECO:0000313" key="4">
    <source>
        <dbReference type="EMBL" id="MCJ2188282.1"/>
    </source>
</evidence>
<keyword evidence="2" id="KW-0597">Phosphoprotein</keyword>
<dbReference type="RefSeq" id="WP_243922792.1">
    <property type="nucleotide sequence ID" value="NZ_JALHLG010000029.1"/>
</dbReference>
<dbReference type="InterPro" id="IPR006162">
    <property type="entry name" value="Ppantetheine_attach_site"/>
</dbReference>
<evidence type="ECO:0000256" key="1">
    <source>
        <dbReference type="ARBA" id="ARBA00022450"/>
    </source>
</evidence>
<dbReference type="CDD" id="cd05930">
    <property type="entry name" value="A_NRPS"/>
    <property type="match status" value="1"/>
</dbReference>
<dbReference type="Pfam" id="PF00501">
    <property type="entry name" value="AMP-binding"/>
    <property type="match status" value="1"/>
</dbReference>
<dbReference type="Gene3D" id="3.30.559.10">
    <property type="entry name" value="Chloramphenicol acetyltransferase-like domain"/>
    <property type="match status" value="1"/>
</dbReference>
<dbReference type="Pfam" id="PF13193">
    <property type="entry name" value="AMP-binding_C"/>
    <property type="match status" value="1"/>
</dbReference>
<dbReference type="EMBL" id="JALHLG010000029">
    <property type="protein sequence ID" value="MCJ2188282.1"/>
    <property type="molecule type" value="Genomic_DNA"/>
</dbReference>
<dbReference type="InterPro" id="IPR000873">
    <property type="entry name" value="AMP-dep_synth/lig_dom"/>
</dbReference>
<dbReference type="InterPro" id="IPR045851">
    <property type="entry name" value="AMP-bd_C_sf"/>
</dbReference>
<dbReference type="NCBIfam" id="TIGR01733">
    <property type="entry name" value="AA-adenyl-dom"/>
    <property type="match status" value="1"/>
</dbReference>
<dbReference type="SUPFAM" id="SSF52777">
    <property type="entry name" value="CoA-dependent acyltransferases"/>
    <property type="match status" value="2"/>
</dbReference>
<keyword evidence="5" id="KW-1185">Reference proteome</keyword>
<evidence type="ECO:0000259" key="3">
    <source>
        <dbReference type="PROSITE" id="PS50075"/>
    </source>
</evidence>
<dbReference type="InterPro" id="IPR020806">
    <property type="entry name" value="PKS_PP-bd"/>
</dbReference>
<dbReference type="InterPro" id="IPR036736">
    <property type="entry name" value="ACP-like_sf"/>
</dbReference>
<dbReference type="Proteomes" id="UP001202281">
    <property type="component" value="Unassembled WGS sequence"/>
</dbReference>
<dbReference type="SUPFAM" id="SSF47336">
    <property type="entry name" value="ACP-like"/>
    <property type="match status" value="1"/>
</dbReference>
<dbReference type="Gene3D" id="3.30.300.30">
    <property type="match status" value="1"/>
</dbReference>
<dbReference type="PROSITE" id="PS00455">
    <property type="entry name" value="AMP_BINDING"/>
    <property type="match status" value="1"/>
</dbReference>
<dbReference type="InterPro" id="IPR042099">
    <property type="entry name" value="ANL_N_sf"/>
</dbReference>
<organism evidence="4 5">
    <name type="scientific">Novosphingobium beihaiensis</name>
    <dbReference type="NCBI Taxonomy" id="2930389"/>
    <lineage>
        <taxon>Bacteria</taxon>
        <taxon>Pseudomonadati</taxon>
        <taxon>Pseudomonadota</taxon>
        <taxon>Alphaproteobacteria</taxon>
        <taxon>Sphingomonadales</taxon>
        <taxon>Sphingomonadaceae</taxon>
        <taxon>Novosphingobium</taxon>
    </lineage>
</organism>
<reference evidence="4 5" key="1">
    <citation type="submission" date="2022-04" db="EMBL/GenBank/DDBJ databases">
        <title>Identification of a novel bacterium isolated from mangrove sediments.</title>
        <authorList>
            <person name="Pan X."/>
        </authorList>
    </citation>
    <scope>NUCLEOTIDE SEQUENCE [LARGE SCALE GENOMIC DNA]</scope>
    <source>
        <strain evidence="4 5">B2638</strain>
    </source>
</reference>
<dbReference type="InterPro" id="IPR010071">
    <property type="entry name" value="AA_adenyl_dom"/>
</dbReference>
<sequence length="987" mass="105147">MNLPLTSRQKDVLNAMKTGAPDGRTLTLRLKLEGPLDRHRLAQAAETVAASLDATTCVLRNAPEMPVLISGEDMPFSGLRIGTDETACTSGATFAASLQIDSPTVAQLLLQTSPAICDRAGLALIAQRIITVYAGEDVPEEDIGLLAYMEWRAGMETAPEAATGKAYWQDILKHQPSLPGLPGKPRSGERRTVTRHLPGKLLHDLSGWDLPLDAVLQAAWWIAIARTDDLASMPRFWQHDSRNDYPPMQDLAGPLDDRLPLAATPEPDETVSHFLERFHAELNAHRSHQEHRPASSASGDEGAIGFALGKDWAAIPAGGITWAAAEHPGPHPVFDLALDAVMTHDGAVRLDLHYDPARHGADKATLLLDRYLAVLAALPRHRDTSVQALPVLTETEIALHAALAAPEPVDDPETMPALLVRWALQRPLAPALVSGEQTWTYNDLEEKTRRLACHLARRGIGPGALVALVMPRSALLVLALHAVMRAGAAFVPLDPGWPAARRNAIIGQTAPALVWDETTVADLLGRDELLPSIVLPSPAMTDVAYVLFTSGSTGTPKGVVVEHGQLASYVAAARKGMALSQCRRFALSSTVAADLGHTALFGALSAGAALVIASDEDMADSQSFGAFLSRQAIDCIKITPSHLGALLDTSRYHLPSAIVLGGEAPPPKLIETIRRRSPGSRIFNHYGPTETTVGAMIGEVPAGQPLPDAIPLDKPLAGCRILLRRADFTRTPAGAIGEIYIGGAQVARGYLGEPAGRAFRDDPERPGERLYRTGDLARLNLDGSLTLAGRADDQVKIRGFRIELAEVEAALASLPGVAQAVAAVTGEGDGRQIVTYLTAENGYTPDLKAIGGQLRSRLPDAAVPSTIAILPDMPRLPNGKIDRAALPALETAGSEPANSAHETTDPLEALVAELIHGLLGTDRIGREDNIFDLGAHSLIVIKLAARLRKRLDIPVPPSLIFEHPSIALLSERLRGEGVSPGQLPALV</sequence>
<dbReference type="SMART" id="SM00823">
    <property type="entry name" value="PKS_PP"/>
    <property type="match status" value="1"/>
</dbReference>
<dbReference type="InterPro" id="IPR020845">
    <property type="entry name" value="AMP-binding_CS"/>
</dbReference>
<dbReference type="Gene3D" id="3.30.559.30">
    <property type="entry name" value="Nonribosomal peptide synthetase, condensation domain"/>
    <property type="match status" value="1"/>
</dbReference>
<dbReference type="Gene3D" id="3.40.50.12780">
    <property type="entry name" value="N-terminal domain of ligase-like"/>
    <property type="match status" value="1"/>
</dbReference>
<gene>
    <name evidence="4" type="ORF">MTR66_15855</name>
</gene>
<evidence type="ECO:0000256" key="2">
    <source>
        <dbReference type="ARBA" id="ARBA00022553"/>
    </source>
</evidence>
<dbReference type="Pfam" id="PF00550">
    <property type="entry name" value="PP-binding"/>
    <property type="match status" value="1"/>
</dbReference>
<protein>
    <submittedName>
        <fullName evidence="4">Amino acid adenylation domain-containing protein</fullName>
    </submittedName>
</protein>
<comment type="caution">
    <text evidence="4">The sequence shown here is derived from an EMBL/GenBank/DDBJ whole genome shotgun (WGS) entry which is preliminary data.</text>
</comment>
<dbReference type="InterPro" id="IPR009081">
    <property type="entry name" value="PP-bd_ACP"/>
</dbReference>
<dbReference type="PANTHER" id="PTHR45527:SF1">
    <property type="entry name" value="FATTY ACID SYNTHASE"/>
    <property type="match status" value="1"/>
</dbReference>
<feature type="domain" description="Carrier" evidence="3">
    <location>
        <begin position="902"/>
        <end position="977"/>
    </location>
</feature>
<dbReference type="PROSITE" id="PS00012">
    <property type="entry name" value="PHOSPHOPANTETHEINE"/>
    <property type="match status" value="1"/>
</dbReference>
<keyword evidence="1" id="KW-0596">Phosphopantetheine</keyword>
<evidence type="ECO:0000313" key="5">
    <source>
        <dbReference type="Proteomes" id="UP001202281"/>
    </source>
</evidence>
<dbReference type="PROSITE" id="PS50075">
    <property type="entry name" value="CARRIER"/>
    <property type="match status" value="1"/>
</dbReference>
<accession>A0ABT0BTC4</accession>
<dbReference type="Gene3D" id="1.10.1200.10">
    <property type="entry name" value="ACP-like"/>
    <property type="match status" value="1"/>
</dbReference>
<dbReference type="SUPFAM" id="SSF56801">
    <property type="entry name" value="Acetyl-CoA synthetase-like"/>
    <property type="match status" value="1"/>
</dbReference>
<proteinExistence type="predicted"/>
<dbReference type="PANTHER" id="PTHR45527">
    <property type="entry name" value="NONRIBOSOMAL PEPTIDE SYNTHETASE"/>
    <property type="match status" value="1"/>
</dbReference>
<dbReference type="InterPro" id="IPR025110">
    <property type="entry name" value="AMP-bd_C"/>
</dbReference>
<dbReference type="InterPro" id="IPR023213">
    <property type="entry name" value="CAT-like_dom_sf"/>
</dbReference>